<feature type="region of interest" description="Disordered" evidence="1">
    <location>
        <begin position="1"/>
        <end position="25"/>
    </location>
</feature>
<feature type="non-terminal residue" evidence="2">
    <location>
        <position position="1"/>
    </location>
</feature>
<sequence length="25" mass="3001">CMTRDYRRSKRNTEDALDDRDPCPS</sequence>
<protein>
    <submittedName>
        <fullName evidence="2">Uncharacterized protein</fullName>
    </submittedName>
</protein>
<gene>
    <name evidence="2" type="ORF">AVEN_106166_1</name>
</gene>
<keyword evidence="3" id="KW-1185">Reference proteome</keyword>
<comment type="caution">
    <text evidence="2">The sequence shown here is derived from an EMBL/GenBank/DDBJ whole genome shotgun (WGS) entry which is preliminary data.</text>
</comment>
<evidence type="ECO:0000313" key="2">
    <source>
        <dbReference type="EMBL" id="GBO00586.1"/>
    </source>
</evidence>
<evidence type="ECO:0000256" key="1">
    <source>
        <dbReference type="SAM" id="MobiDB-lite"/>
    </source>
</evidence>
<evidence type="ECO:0000313" key="3">
    <source>
        <dbReference type="Proteomes" id="UP000499080"/>
    </source>
</evidence>
<reference evidence="2 3" key="1">
    <citation type="journal article" date="2019" name="Sci. Rep.">
        <title>Orb-weaving spider Araneus ventricosus genome elucidates the spidroin gene catalogue.</title>
        <authorList>
            <person name="Kono N."/>
            <person name="Nakamura H."/>
            <person name="Ohtoshi R."/>
            <person name="Moran D.A.P."/>
            <person name="Shinohara A."/>
            <person name="Yoshida Y."/>
            <person name="Fujiwara M."/>
            <person name="Mori M."/>
            <person name="Tomita M."/>
            <person name="Arakawa K."/>
        </authorList>
    </citation>
    <scope>NUCLEOTIDE SEQUENCE [LARGE SCALE GENOMIC DNA]</scope>
</reference>
<accession>A0A4Y2TNB5</accession>
<dbReference type="Proteomes" id="UP000499080">
    <property type="component" value="Unassembled WGS sequence"/>
</dbReference>
<dbReference type="EMBL" id="BGPR01029035">
    <property type="protein sequence ID" value="GBO00586.1"/>
    <property type="molecule type" value="Genomic_DNA"/>
</dbReference>
<dbReference type="AlphaFoldDB" id="A0A4Y2TNB5"/>
<name>A0A4Y2TNB5_ARAVE</name>
<proteinExistence type="predicted"/>
<organism evidence="2 3">
    <name type="scientific">Araneus ventricosus</name>
    <name type="common">Orbweaver spider</name>
    <name type="synonym">Epeira ventricosa</name>
    <dbReference type="NCBI Taxonomy" id="182803"/>
    <lineage>
        <taxon>Eukaryota</taxon>
        <taxon>Metazoa</taxon>
        <taxon>Ecdysozoa</taxon>
        <taxon>Arthropoda</taxon>
        <taxon>Chelicerata</taxon>
        <taxon>Arachnida</taxon>
        <taxon>Araneae</taxon>
        <taxon>Araneomorphae</taxon>
        <taxon>Entelegynae</taxon>
        <taxon>Araneoidea</taxon>
        <taxon>Araneidae</taxon>
        <taxon>Araneus</taxon>
    </lineage>
</organism>